<name>A0A6A4GGI8_9AGAR</name>
<evidence type="ECO:0000313" key="1">
    <source>
        <dbReference type="EMBL" id="KAE9384608.1"/>
    </source>
</evidence>
<dbReference type="EMBL" id="ML770111">
    <property type="protein sequence ID" value="KAE9384608.1"/>
    <property type="molecule type" value="Genomic_DNA"/>
</dbReference>
<dbReference type="Proteomes" id="UP000799118">
    <property type="component" value="Unassembled WGS sequence"/>
</dbReference>
<proteinExistence type="predicted"/>
<dbReference type="OrthoDB" id="529273at2759"/>
<reference evidence="1" key="1">
    <citation type="journal article" date="2019" name="Environ. Microbiol.">
        <title>Fungal ecological strategies reflected in gene transcription - a case study of two litter decomposers.</title>
        <authorList>
            <person name="Barbi F."/>
            <person name="Kohler A."/>
            <person name="Barry K."/>
            <person name="Baskaran P."/>
            <person name="Daum C."/>
            <person name="Fauchery L."/>
            <person name="Ihrmark K."/>
            <person name="Kuo A."/>
            <person name="LaButti K."/>
            <person name="Lipzen A."/>
            <person name="Morin E."/>
            <person name="Grigoriev I.V."/>
            <person name="Henrissat B."/>
            <person name="Lindahl B."/>
            <person name="Martin F."/>
        </authorList>
    </citation>
    <scope>NUCLEOTIDE SEQUENCE</scope>
    <source>
        <strain evidence="1">JB14</strain>
    </source>
</reference>
<gene>
    <name evidence="1" type="ORF">BT96DRAFT_982256</name>
</gene>
<evidence type="ECO:0000313" key="2">
    <source>
        <dbReference type="Proteomes" id="UP000799118"/>
    </source>
</evidence>
<protein>
    <submittedName>
        <fullName evidence="1">Uncharacterized protein</fullName>
    </submittedName>
</protein>
<sequence>MRWLAPPTRREIAILLFCSTVFTLAYNFEYSLRFVGFDASTTRGVILSRLGYAPSVILKDGRRPLGWRDQLDDTIIGNHDWNDGEVLDAKLDQGQSLGFGPHSAMWIGKKQLNQLWPPTNEPGVSSGFWRWNDQVPTTTLVKHVPGYTILDQVIALNDILYIVTDDPESFPSVNSISTGEWEVISSQTARSVIGRYGGRIHGVSWMCNEPVPQNTTLVSLWSLYSTLQSSIVTSLPYPTRFILPQIPAFTDVDLDETGARKDDSMPRSRSSTGFHPFLPKAAFLHMGVLYQEDWADYMGMEVPYVIQRLVVADYQVAGADGLSAVLQQGAATSPNWWEPIQRNMAEFFEEPEQEKTAVTYIHRPGALREEDHDALVRALNKMSKDRKVDVHFVEAIDSDNNAEWGERMAAIVKSNVILAVQGPDILDGVFLKPSPTTTMVELFSPNTASREHQSVAESLGINYIAWSNTRKLSSDEITRLSNSQNDDQGRDVPVDSDAIVKAIWDTLTR</sequence>
<dbReference type="AlphaFoldDB" id="A0A6A4GGI8"/>
<accession>A0A6A4GGI8</accession>
<keyword evidence="2" id="KW-1185">Reference proteome</keyword>
<organism evidence="1 2">
    <name type="scientific">Gymnopus androsaceus JB14</name>
    <dbReference type="NCBI Taxonomy" id="1447944"/>
    <lineage>
        <taxon>Eukaryota</taxon>
        <taxon>Fungi</taxon>
        <taxon>Dikarya</taxon>
        <taxon>Basidiomycota</taxon>
        <taxon>Agaricomycotina</taxon>
        <taxon>Agaricomycetes</taxon>
        <taxon>Agaricomycetidae</taxon>
        <taxon>Agaricales</taxon>
        <taxon>Marasmiineae</taxon>
        <taxon>Omphalotaceae</taxon>
        <taxon>Gymnopus</taxon>
    </lineage>
</organism>